<dbReference type="EMBL" id="MW575062">
    <property type="protein sequence ID" value="QSI83966.1"/>
    <property type="molecule type" value="mRNA"/>
</dbReference>
<name>A0A898INM6_CALBG</name>
<evidence type="ECO:0000313" key="5">
    <source>
        <dbReference type="EMBL" id="QSI83966.1"/>
    </source>
</evidence>
<protein>
    <submittedName>
        <fullName evidence="5">Three-finger toxin</fullName>
    </submittedName>
</protein>
<comment type="subcellular location">
    <subcellularLocation>
        <location evidence="1">Secreted</location>
    </subcellularLocation>
</comment>
<organism evidence="5">
    <name type="scientific">Calliophis bivirgatus</name>
    <name type="common">Blue Malaysian coral snake</name>
    <name type="synonym">Maticora bivirgata</name>
    <dbReference type="NCBI Taxonomy" id="8633"/>
    <lineage>
        <taxon>Eukaryota</taxon>
        <taxon>Metazoa</taxon>
        <taxon>Chordata</taxon>
        <taxon>Craniata</taxon>
        <taxon>Vertebrata</taxon>
        <taxon>Euteleostomi</taxon>
        <taxon>Lepidosauria</taxon>
        <taxon>Squamata</taxon>
        <taxon>Bifurcata</taxon>
        <taxon>Unidentata</taxon>
        <taxon>Episquamata</taxon>
        <taxon>Toxicofera</taxon>
        <taxon>Serpentes</taxon>
        <taxon>Colubroidea</taxon>
        <taxon>Elapidae</taxon>
        <taxon>Elapinae</taxon>
        <taxon>Calliophis</taxon>
    </lineage>
</organism>
<proteinExistence type="evidence at transcript level"/>
<evidence type="ECO:0000256" key="2">
    <source>
        <dbReference type="ARBA" id="ARBA00022525"/>
    </source>
</evidence>
<keyword evidence="4" id="KW-0732">Signal</keyword>
<evidence type="ECO:0000256" key="4">
    <source>
        <dbReference type="SAM" id="SignalP"/>
    </source>
</evidence>
<dbReference type="SUPFAM" id="SSF57302">
    <property type="entry name" value="Snake toxin-like"/>
    <property type="match status" value="1"/>
</dbReference>
<evidence type="ECO:0000256" key="3">
    <source>
        <dbReference type="ARBA" id="ARBA00023157"/>
    </source>
</evidence>
<accession>A0A898INM6</accession>
<evidence type="ECO:0000256" key="1">
    <source>
        <dbReference type="ARBA" id="ARBA00004613"/>
    </source>
</evidence>
<dbReference type="GO" id="GO:0005576">
    <property type="term" value="C:extracellular region"/>
    <property type="evidence" value="ECO:0007669"/>
    <property type="project" value="UniProtKB-SubCell"/>
</dbReference>
<dbReference type="InterPro" id="IPR045860">
    <property type="entry name" value="Snake_toxin-like_sf"/>
</dbReference>
<keyword evidence="3" id="KW-1015">Disulfide bond</keyword>
<dbReference type="Gene3D" id="2.10.60.10">
    <property type="entry name" value="CD59"/>
    <property type="match status" value="1"/>
</dbReference>
<feature type="signal peptide" evidence="4">
    <location>
        <begin position="1"/>
        <end position="21"/>
    </location>
</feature>
<sequence>MKTLLLTLVVVTIMCVDLGYTIQCYEGVDVKTAVTCSDPNQLCFQLTSPNSPQTLRGCGHFCLSRATCCSTDLCNA</sequence>
<keyword evidence="2" id="KW-0964">Secreted</keyword>
<feature type="chain" id="PRO_5032742036" evidence="4">
    <location>
        <begin position="22"/>
        <end position="76"/>
    </location>
</feature>
<dbReference type="AlphaFoldDB" id="A0A898INM6"/>
<reference evidence="5" key="1">
    <citation type="journal article" name="Toxins">
        <title>Electric Blue: Molecular Evolution of Three-Finger Toxins in the Long-Glanded Coral Snake Species Calliophis bivirgatus.</title>
        <authorList>
            <person name="Dashevsky D."/>
            <person name="Rokyta D."/>
            <person name="Frank N."/>
            <person name="Nouwens A."/>
            <person name="Fry B.G."/>
        </authorList>
    </citation>
    <scope>NUCLEOTIDE SEQUENCE</scope>
    <source>
        <tissue evidence="5">Venom gland</tissue>
    </source>
</reference>